<reference evidence="2" key="1">
    <citation type="journal article" date="2020" name="mSystems">
        <title>Genome- and Community-Level Interaction Insights into Carbon Utilization and Element Cycling Functions of Hydrothermarchaeota in Hydrothermal Sediment.</title>
        <authorList>
            <person name="Zhou Z."/>
            <person name="Liu Y."/>
            <person name="Xu W."/>
            <person name="Pan J."/>
            <person name="Luo Z.H."/>
            <person name="Li M."/>
        </authorList>
    </citation>
    <scope>NUCLEOTIDE SEQUENCE [LARGE SCALE GENOMIC DNA]</scope>
    <source>
        <strain evidence="2">SpSt-1125</strain>
    </source>
</reference>
<dbReference type="InterPro" id="IPR009956">
    <property type="entry name" value="Post-segregation_anti-tox_CcdA"/>
</dbReference>
<organism evidence="2">
    <name type="scientific">Thermofilum pendens</name>
    <dbReference type="NCBI Taxonomy" id="2269"/>
    <lineage>
        <taxon>Archaea</taxon>
        <taxon>Thermoproteota</taxon>
        <taxon>Thermoprotei</taxon>
        <taxon>Thermofilales</taxon>
        <taxon>Thermofilaceae</taxon>
        <taxon>Thermofilum</taxon>
    </lineage>
</organism>
<keyword evidence="1" id="KW-1277">Toxin-antitoxin system</keyword>
<dbReference type="Pfam" id="PF07362">
    <property type="entry name" value="CcdA"/>
    <property type="match status" value="1"/>
</dbReference>
<protein>
    <submittedName>
        <fullName evidence="2">Ribbon-helix-helix protein, CopG family</fullName>
    </submittedName>
</protein>
<proteinExistence type="predicted"/>
<accession>A0A7J3X616</accession>
<comment type="caution">
    <text evidence="2">The sequence shown here is derived from an EMBL/GenBank/DDBJ whole genome shotgun (WGS) entry which is preliminary data.</text>
</comment>
<sequence>MSYVTVSTKVKRQLLEKARKYGVNVSEVLRRALEEEVRRREIEWALSTMEEISAKAALDKPSSEVIREFRDSRRGTPV</sequence>
<dbReference type="AlphaFoldDB" id="A0A7J3X616"/>
<gene>
    <name evidence="2" type="ORF">ENM88_02000</name>
</gene>
<name>A0A7J3X616_THEPE</name>
<dbReference type="EMBL" id="DRZM01000069">
    <property type="protein sequence ID" value="HHP04511.1"/>
    <property type="molecule type" value="Genomic_DNA"/>
</dbReference>
<evidence type="ECO:0000256" key="1">
    <source>
        <dbReference type="ARBA" id="ARBA00022649"/>
    </source>
</evidence>
<evidence type="ECO:0000313" key="2">
    <source>
        <dbReference type="EMBL" id="HHP04511.1"/>
    </source>
</evidence>